<dbReference type="EMBL" id="ML119159">
    <property type="protein sequence ID" value="RPB08744.1"/>
    <property type="molecule type" value="Genomic_DNA"/>
</dbReference>
<evidence type="ECO:0000313" key="2">
    <source>
        <dbReference type="EMBL" id="RPB08744.1"/>
    </source>
</evidence>
<reference evidence="2 3" key="1">
    <citation type="journal article" date="2018" name="Nat. Ecol. Evol.">
        <title>Pezizomycetes genomes reveal the molecular basis of ectomycorrhizal truffle lifestyle.</title>
        <authorList>
            <person name="Murat C."/>
            <person name="Payen T."/>
            <person name="Noel B."/>
            <person name="Kuo A."/>
            <person name="Morin E."/>
            <person name="Chen J."/>
            <person name="Kohler A."/>
            <person name="Krizsan K."/>
            <person name="Balestrini R."/>
            <person name="Da Silva C."/>
            <person name="Montanini B."/>
            <person name="Hainaut M."/>
            <person name="Levati E."/>
            <person name="Barry K.W."/>
            <person name="Belfiori B."/>
            <person name="Cichocki N."/>
            <person name="Clum A."/>
            <person name="Dockter R.B."/>
            <person name="Fauchery L."/>
            <person name="Guy J."/>
            <person name="Iotti M."/>
            <person name="Le Tacon F."/>
            <person name="Lindquist E.A."/>
            <person name="Lipzen A."/>
            <person name="Malagnac F."/>
            <person name="Mello A."/>
            <person name="Molinier V."/>
            <person name="Miyauchi S."/>
            <person name="Poulain J."/>
            <person name="Riccioni C."/>
            <person name="Rubini A."/>
            <person name="Sitrit Y."/>
            <person name="Splivallo R."/>
            <person name="Traeger S."/>
            <person name="Wang M."/>
            <person name="Zifcakova L."/>
            <person name="Wipf D."/>
            <person name="Zambonelli A."/>
            <person name="Paolocci F."/>
            <person name="Nowrousian M."/>
            <person name="Ottonello S."/>
            <person name="Baldrian P."/>
            <person name="Spatafora J.W."/>
            <person name="Henrissat B."/>
            <person name="Nagy L.G."/>
            <person name="Aury J.M."/>
            <person name="Wincker P."/>
            <person name="Grigoriev I.V."/>
            <person name="Bonfante P."/>
            <person name="Martin F.M."/>
        </authorList>
    </citation>
    <scope>NUCLEOTIDE SEQUENCE [LARGE SCALE GENOMIC DNA]</scope>
    <source>
        <strain evidence="2 3">CCBAS932</strain>
    </source>
</reference>
<name>A0A3N4KDX6_9PEZI</name>
<feature type="transmembrane region" description="Helical" evidence="1">
    <location>
        <begin position="48"/>
        <end position="69"/>
    </location>
</feature>
<evidence type="ECO:0000313" key="3">
    <source>
        <dbReference type="Proteomes" id="UP000277580"/>
    </source>
</evidence>
<gene>
    <name evidence="2" type="ORF">P167DRAFT_333634</name>
</gene>
<dbReference type="Proteomes" id="UP000277580">
    <property type="component" value="Unassembled WGS sequence"/>
</dbReference>
<evidence type="ECO:0000256" key="1">
    <source>
        <dbReference type="SAM" id="Phobius"/>
    </source>
</evidence>
<proteinExistence type="predicted"/>
<dbReference type="AlphaFoldDB" id="A0A3N4KDX6"/>
<keyword evidence="1" id="KW-1133">Transmembrane helix</keyword>
<dbReference type="InParanoid" id="A0A3N4KDX6"/>
<sequence>MMILSSNNVLVRPPLGSTGILFEAAIDADQSCFRSTNQGRATCSVSELGVMLASVGPAIVLLTVIGLALSTTTHDRYFHDGHRDHC</sequence>
<keyword evidence="1" id="KW-0472">Membrane</keyword>
<keyword evidence="1" id="KW-0812">Transmembrane</keyword>
<accession>A0A3N4KDX6</accession>
<keyword evidence="3" id="KW-1185">Reference proteome</keyword>
<organism evidence="2 3">
    <name type="scientific">Morchella conica CCBAS932</name>
    <dbReference type="NCBI Taxonomy" id="1392247"/>
    <lineage>
        <taxon>Eukaryota</taxon>
        <taxon>Fungi</taxon>
        <taxon>Dikarya</taxon>
        <taxon>Ascomycota</taxon>
        <taxon>Pezizomycotina</taxon>
        <taxon>Pezizomycetes</taxon>
        <taxon>Pezizales</taxon>
        <taxon>Morchellaceae</taxon>
        <taxon>Morchella</taxon>
    </lineage>
</organism>
<protein>
    <submittedName>
        <fullName evidence="2">Uncharacterized protein</fullName>
    </submittedName>
</protein>